<feature type="compositionally biased region" description="Basic and acidic residues" evidence="1">
    <location>
        <begin position="244"/>
        <end position="258"/>
    </location>
</feature>
<keyword evidence="3" id="KW-1185">Reference proteome</keyword>
<feature type="compositionally biased region" description="Basic and acidic residues" evidence="1">
    <location>
        <begin position="287"/>
        <end position="298"/>
    </location>
</feature>
<feature type="compositionally biased region" description="Basic and acidic residues" evidence="1">
    <location>
        <begin position="266"/>
        <end position="277"/>
    </location>
</feature>
<sequence>MNKTVILIQLIISSSLPNPIDEILISRDVGDSKITEPETLLKIDTKKTPVLLNVDDIITSSEVNQKNKIHSGIRRLKESEEQEDTVIEDLKFISSKPNINSSESKQNEEVNPVPKLSQQFKLENVAKTEDVVQAKVNNIESTTTNFEVNGRSGDDLEESTDIPIEFNLSKNGEEEFESNLANDEYNSEWDLFDDTISTRRMLKNFKDLTEETKETTFMEDENINSVPNLNVPENNSRRTSGVVKEQDEGKRGKEEENSVKQTSAINKEKENKNKHLESIQNYNVETDNERRASDITKEEKQLAESIRISNLDHGPNFDKKYDSKNTEVPVIQRIPFIYPSPSELQLYNNPAIPIYPFKSENYNNYKINRISPVTRRQDFEDYSSKSYYRKHLYTPVVLEQKSMTTNIISKLAEASENSYKFEAGKEYFNKFKPFSSFHNVNKNMYVPRY</sequence>
<reference evidence="2" key="1">
    <citation type="submission" date="2021-12" db="EMBL/GenBank/DDBJ databases">
        <authorList>
            <person name="Martin H S."/>
        </authorList>
    </citation>
    <scope>NUCLEOTIDE SEQUENCE</scope>
</reference>
<dbReference type="OrthoDB" id="6921094at2759"/>
<dbReference type="AlphaFoldDB" id="A0A8J9Y5U4"/>
<protein>
    <submittedName>
        <fullName evidence="2">Uncharacterized protein</fullName>
    </submittedName>
</protein>
<dbReference type="Proteomes" id="UP000838878">
    <property type="component" value="Chromosome 13"/>
</dbReference>
<name>A0A8J9Y5U4_9NEOP</name>
<gene>
    <name evidence="2" type="ORF">BINO364_LOCUS4951</name>
</gene>
<proteinExistence type="predicted"/>
<evidence type="ECO:0000313" key="3">
    <source>
        <dbReference type="Proteomes" id="UP000838878"/>
    </source>
</evidence>
<evidence type="ECO:0000313" key="2">
    <source>
        <dbReference type="EMBL" id="CAH0718469.1"/>
    </source>
</evidence>
<feature type="non-terminal residue" evidence="2">
    <location>
        <position position="449"/>
    </location>
</feature>
<dbReference type="EMBL" id="OV170233">
    <property type="protein sequence ID" value="CAH0718469.1"/>
    <property type="molecule type" value="Genomic_DNA"/>
</dbReference>
<organism evidence="2 3">
    <name type="scientific">Brenthis ino</name>
    <name type="common">lesser marbled fritillary</name>
    <dbReference type="NCBI Taxonomy" id="405034"/>
    <lineage>
        <taxon>Eukaryota</taxon>
        <taxon>Metazoa</taxon>
        <taxon>Ecdysozoa</taxon>
        <taxon>Arthropoda</taxon>
        <taxon>Hexapoda</taxon>
        <taxon>Insecta</taxon>
        <taxon>Pterygota</taxon>
        <taxon>Neoptera</taxon>
        <taxon>Endopterygota</taxon>
        <taxon>Lepidoptera</taxon>
        <taxon>Glossata</taxon>
        <taxon>Ditrysia</taxon>
        <taxon>Papilionoidea</taxon>
        <taxon>Nymphalidae</taxon>
        <taxon>Heliconiinae</taxon>
        <taxon>Argynnini</taxon>
        <taxon>Brenthis</taxon>
    </lineage>
</organism>
<accession>A0A8J9Y5U4</accession>
<feature type="compositionally biased region" description="Polar residues" evidence="1">
    <location>
        <begin position="223"/>
        <end position="239"/>
    </location>
</feature>
<feature type="region of interest" description="Disordered" evidence="1">
    <location>
        <begin position="217"/>
        <end position="298"/>
    </location>
</feature>
<evidence type="ECO:0000256" key="1">
    <source>
        <dbReference type="SAM" id="MobiDB-lite"/>
    </source>
</evidence>